<dbReference type="GO" id="GO:0051231">
    <property type="term" value="P:spindle elongation"/>
    <property type="evidence" value="ECO:0007669"/>
    <property type="project" value="TreeGrafter"/>
</dbReference>
<evidence type="ECO:0000256" key="2">
    <source>
        <dbReference type="ARBA" id="ARBA00022448"/>
    </source>
</evidence>
<dbReference type="InterPro" id="IPR036961">
    <property type="entry name" value="Kinesin_motor_dom_sf"/>
</dbReference>
<dbReference type="Gene3D" id="1.20.1080.10">
    <property type="entry name" value="Glycerol uptake facilitator protein"/>
    <property type="match status" value="1"/>
</dbReference>
<feature type="transmembrane region" description="Helical" evidence="11">
    <location>
        <begin position="245"/>
        <end position="266"/>
    </location>
</feature>
<dbReference type="SMART" id="SM00129">
    <property type="entry name" value="KISc"/>
    <property type="match status" value="1"/>
</dbReference>
<comment type="caution">
    <text evidence="13">The sequence shown here is derived from an EMBL/GenBank/DDBJ whole genome shotgun (WGS) entry which is preliminary data.</text>
</comment>
<keyword evidence="3 11" id="KW-0812">Transmembrane</keyword>
<keyword evidence="8 9" id="KW-0505">Motor protein</keyword>
<feature type="transmembrane region" description="Helical" evidence="11">
    <location>
        <begin position="192"/>
        <end position="210"/>
    </location>
</feature>
<dbReference type="PRINTS" id="PR00783">
    <property type="entry name" value="MINTRINSICP"/>
</dbReference>
<evidence type="ECO:0000256" key="9">
    <source>
        <dbReference type="RuleBase" id="RU000394"/>
    </source>
</evidence>
<dbReference type="GO" id="GO:0015267">
    <property type="term" value="F:channel activity"/>
    <property type="evidence" value="ECO:0007669"/>
    <property type="project" value="InterPro"/>
</dbReference>
<evidence type="ECO:0000256" key="7">
    <source>
        <dbReference type="ARBA" id="ARBA00023136"/>
    </source>
</evidence>
<feature type="transmembrane region" description="Helical" evidence="11">
    <location>
        <begin position="38"/>
        <end position="57"/>
    </location>
</feature>
<evidence type="ECO:0000313" key="13">
    <source>
        <dbReference type="EMBL" id="DBA01957.1"/>
    </source>
</evidence>
<dbReference type="GO" id="GO:0005875">
    <property type="term" value="C:microtubule associated complex"/>
    <property type="evidence" value="ECO:0007669"/>
    <property type="project" value="TreeGrafter"/>
</dbReference>
<proteinExistence type="inferred from homology"/>
<dbReference type="InterPro" id="IPR022357">
    <property type="entry name" value="MIP_CS"/>
</dbReference>
<dbReference type="InterPro" id="IPR023271">
    <property type="entry name" value="Aquaporin-like"/>
</dbReference>
<keyword evidence="2" id="KW-0813">Transport</keyword>
<dbReference type="InterPro" id="IPR001752">
    <property type="entry name" value="Kinesin_motor_dom"/>
</dbReference>
<organism evidence="13 14">
    <name type="scientific">Lagenidium giganteum</name>
    <dbReference type="NCBI Taxonomy" id="4803"/>
    <lineage>
        <taxon>Eukaryota</taxon>
        <taxon>Sar</taxon>
        <taxon>Stramenopiles</taxon>
        <taxon>Oomycota</taxon>
        <taxon>Peronosporomycetes</taxon>
        <taxon>Pythiales</taxon>
        <taxon>Pythiaceae</taxon>
    </lineage>
</organism>
<comment type="similarity">
    <text evidence="8 9">Belongs to the TRAFAC class myosin-kinesin ATPase superfamily. Kinesin family.</text>
</comment>
<dbReference type="CDD" id="cd00333">
    <property type="entry name" value="MIP"/>
    <property type="match status" value="1"/>
</dbReference>
<dbReference type="Pfam" id="PF00230">
    <property type="entry name" value="MIP"/>
    <property type="match status" value="1"/>
</dbReference>
<evidence type="ECO:0000259" key="12">
    <source>
        <dbReference type="PROSITE" id="PS50067"/>
    </source>
</evidence>
<evidence type="ECO:0000256" key="4">
    <source>
        <dbReference type="ARBA" id="ARBA00022741"/>
    </source>
</evidence>
<dbReference type="Pfam" id="PF00225">
    <property type="entry name" value="Kinesin"/>
    <property type="match status" value="1"/>
</dbReference>
<dbReference type="PROSITE" id="PS00221">
    <property type="entry name" value="MIP"/>
    <property type="match status" value="1"/>
</dbReference>
<feature type="compositionally biased region" description="Polar residues" evidence="10">
    <location>
        <begin position="823"/>
        <end position="835"/>
    </location>
</feature>
<evidence type="ECO:0000256" key="11">
    <source>
        <dbReference type="SAM" id="Phobius"/>
    </source>
</evidence>
<dbReference type="InterPro" id="IPR000425">
    <property type="entry name" value="MIP"/>
</dbReference>
<dbReference type="SUPFAM" id="SSF81338">
    <property type="entry name" value="Aquaporin-like"/>
    <property type="match status" value="1"/>
</dbReference>
<dbReference type="GO" id="GO:0007018">
    <property type="term" value="P:microtubule-based movement"/>
    <property type="evidence" value="ECO:0007669"/>
    <property type="project" value="InterPro"/>
</dbReference>
<feature type="binding site" evidence="8">
    <location>
        <begin position="436"/>
        <end position="443"/>
    </location>
    <ligand>
        <name>ATP</name>
        <dbReference type="ChEBI" id="CHEBI:30616"/>
    </ligand>
</feature>
<dbReference type="SUPFAM" id="SSF52540">
    <property type="entry name" value="P-loop containing nucleoside triphosphate hydrolases"/>
    <property type="match status" value="1"/>
</dbReference>
<keyword evidence="9" id="KW-0493">Microtubule</keyword>
<dbReference type="PROSITE" id="PS00411">
    <property type="entry name" value="KINESIN_MOTOR_1"/>
    <property type="match status" value="1"/>
</dbReference>
<comment type="subcellular location">
    <subcellularLocation>
        <location evidence="1">Membrane</location>
        <topology evidence="1">Multi-pass membrane protein</topology>
    </subcellularLocation>
</comment>
<accession>A0AAV2Z5J9</accession>
<dbReference type="InterPro" id="IPR027640">
    <property type="entry name" value="Kinesin-like_fam"/>
</dbReference>
<dbReference type="GO" id="GO:0007052">
    <property type="term" value="P:mitotic spindle organization"/>
    <property type="evidence" value="ECO:0007669"/>
    <property type="project" value="TreeGrafter"/>
</dbReference>
<evidence type="ECO:0000256" key="1">
    <source>
        <dbReference type="ARBA" id="ARBA00004141"/>
    </source>
</evidence>
<name>A0AAV2Z5J9_9STRA</name>
<dbReference type="InterPro" id="IPR019821">
    <property type="entry name" value="Kinesin_motor_CS"/>
</dbReference>
<feature type="transmembrane region" description="Helical" evidence="11">
    <location>
        <begin position="88"/>
        <end position="109"/>
    </location>
</feature>
<feature type="transmembrane region" description="Helical" evidence="11">
    <location>
        <begin position="222"/>
        <end position="239"/>
    </location>
</feature>
<dbReference type="PROSITE" id="PS50067">
    <property type="entry name" value="KINESIN_MOTOR_2"/>
    <property type="match status" value="1"/>
</dbReference>
<evidence type="ECO:0000256" key="8">
    <source>
        <dbReference type="PROSITE-ProRule" id="PRU00283"/>
    </source>
</evidence>
<dbReference type="AlphaFoldDB" id="A0AAV2Z5J9"/>
<protein>
    <recommendedName>
        <fullName evidence="9">Kinesin-like protein</fullName>
    </recommendedName>
</protein>
<dbReference type="PANTHER" id="PTHR47969">
    <property type="entry name" value="CHROMOSOME-ASSOCIATED KINESIN KIF4A-RELATED"/>
    <property type="match status" value="1"/>
</dbReference>
<feature type="transmembrane region" description="Helical" evidence="11">
    <location>
        <begin position="12"/>
        <end position="32"/>
    </location>
</feature>
<evidence type="ECO:0000256" key="3">
    <source>
        <dbReference type="ARBA" id="ARBA00022692"/>
    </source>
</evidence>
<sequence>MVRSTLVNECIAEFIGTWILVFVGTATVATAVTTGAQMGLWQVAVVWGFGLTLAIFASAHVSGAHLNPAVTIALAISTPGSFRRYKTLPYVIAQMLGAITAGTCVFLLYDSALVRYEKLNDITRGGYNSTLTAMAFGEYFPNPQVVKSGALLQEDISPTRAMVIEAAGTMFLMLMIRALTDAENGARPSDQQVPFYIGFTLASIISFVAPFTQAGLNPARDLGPRIVAALAGWGSVALPGPNLGFWVYIFGPIIGSVTGTLLYDFIVLSTYVNKLGTHEAIMASGGGVPRTRDSALRPRNGTGTSIVNGIMEEDVDIARKLSFSAAIDAVDAQDVSKVQIVIRIRPQATKPLAADDADAAATTQDDDCFRVVSDTALIAYPPKTSQAYRSTGTATSFQFTRIFAPQTAQFELFEATTRPVLDAAFAGRNGLVFAYGVTNSGKTYTISGTDEQPGVLPRALHYVMESMQQRKENAQHQIAKVTASYLEIYNDNVFDLLALPTKKRRALRLQDCDGKIQVRALTEKPIRTLHDGEDLLIMGKNNKQVAETNCNTDSSRSHCVFTLSFYKQMTGSSSALFSKVSIVDLAGSERGAKTGATGIRMQEASKINGSLMNLMRCLETLRWNQHHPAQLQKMVPFRESKLTRENLVGRKQGPVVMIVAVNPSSYEFDETLRTLKYSAVARELVPAQARPVTRRTARLYDLDGRLKKRRRASIEAENENIGKSESRKTNSTTVSEPDERDSRIEQLEALVGELRKENGELRRDLAASNAAKLEMEMGIRAEVGSEMQNQLQQMRTYYNEMIERQQERVELATSARKRRHAATTLTSPASNSKRLTPSRADHEALERTVRQLQEQLRESEAEMRRMRLKYEKEMKKHQRRRQVPVDL</sequence>
<evidence type="ECO:0000313" key="14">
    <source>
        <dbReference type="Proteomes" id="UP001146120"/>
    </source>
</evidence>
<dbReference type="GO" id="GO:0016020">
    <property type="term" value="C:membrane"/>
    <property type="evidence" value="ECO:0007669"/>
    <property type="project" value="UniProtKB-SubCell"/>
</dbReference>
<dbReference type="GO" id="GO:0005524">
    <property type="term" value="F:ATP binding"/>
    <property type="evidence" value="ECO:0007669"/>
    <property type="project" value="UniProtKB-UniRule"/>
</dbReference>
<dbReference type="InterPro" id="IPR027417">
    <property type="entry name" value="P-loop_NTPase"/>
</dbReference>
<keyword evidence="4 8" id="KW-0547">Nucleotide-binding</keyword>
<dbReference type="PANTHER" id="PTHR47969:SF29">
    <property type="entry name" value="KINESIN-LIKE PROTEIN"/>
    <property type="match status" value="1"/>
</dbReference>
<dbReference type="GO" id="GO:0003777">
    <property type="term" value="F:microtubule motor activity"/>
    <property type="evidence" value="ECO:0007669"/>
    <property type="project" value="InterPro"/>
</dbReference>
<evidence type="ECO:0000256" key="10">
    <source>
        <dbReference type="SAM" id="MobiDB-lite"/>
    </source>
</evidence>
<keyword evidence="14" id="KW-1185">Reference proteome</keyword>
<evidence type="ECO:0000256" key="6">
    <source>
        <dbReference type="ARBA" id="ARBA00022989"/>
    </source>
</evidence>
<dbReference type="EMBL" id="DAKRPA010000038">
    <property type="protein sequence ID" value="DBA01957.1"/>
    <property type="molecule type" value="Genomic_DNA"/>
</dbReference>
<feature type="domain" description="Kinesin motor" evidence="12">
    <location>
        <begin position="337"/>
        <end position="684"/>
    </location>
</feature>
<keyword evidence="5 8" id="KW-0067">ATP-binding</keyword>
<dbReference type="Proteomes" id="UP001146120">
    <property type="component" value="Unassembled WGS sequence"/>
</dbReference>
<keyword evidence="6 11" id="KW-1133">Transmembrane helix</keyword>
<dbReference type="Gene3D" id="3.40.850.10">
    <property type="entry name" value="Kinesin motor domain"/>
    <property type="match status" value="1"/>
</dbReference>
<feature type="region of interest" description="Disordered" evidence="10">
    <location>
        <begin position="711"/>
        <end position="742"/>
    </location>
</feature>
<dbReference type="CDD" id="cd00106">
    <property type="entry name" value="KISc"/>
    <property type="match status" value="1"/>
</dbReference>
<keyword evidence="7 11" id="KW-0472">Membrane</keyword>
<gene>
    <name evidence="13" type="ORF">N0F65_006690</name>
</gene>
<dbReference type="GO" id="GO:0005874">
    <property type="term" value="C:microtubule"/>
    <property type="evidence" value="ECO:0007669"/>
    <property type="project" value="UniProtKB-KW"/>
</dbReference>
<reference evidence="13" key="1">
    <citation type="submission" date="2022-11" db="EMBL/GenBank/DDBJ databases">
        <authorList>
            <person name="Morgan W.R."/>
            <person name="Tartar A."/>
        </authorList>
    </citation>
    <scope>NUCLEOTIDE SEQUENCE</scope>
    <source>
        <strain evidence="13">ARSEF 373</strain>
    </source>
</reference>
<evidence type="ECO:0000256" key="5">
    <source>
        <dbReference type="ARBA" id="ARBA00022840"/>
    </source>
</evidence>
<dbReference type="GO" id="GO:0008017">
    <property type="term" value="F:microtubule binding"/>
    <property type="evidence" value="ECO:0007669"/>
    <property type="project" value="InterPro"/>
</dbReference>
<feature type="region of interest" description="Disordered" evidence="10">
    <location>
        <begin position="816"/>
        <end position="846"/>
    </location>
</feature>
<reference evidence="13" key="2">
    <citation type="journal article" date="2023" name="Microbiol Resour">
        <title>Decontamination and Annotation of the Draft Genome Sequence of the Oomycete Lagenidium giganteum ARSEF 373.</title>
        <authorList>
            <person name="Morgan W.R."/>
            <person name="Tartar A."/>
        </authorList>
    </citation>
    <scope>NUCLEOTIDE SEQUENCE</scope>
    <source>
        <strain evidence="13">ARSEF 373</strain>
    </source>
</reference>